<dbReference type="NCBIfam" id="NF006100">
    <property type="entry name" value="PRK08252.1"/>
    <property type="match status" value="1"/>
</dbReference>
<dbReference type="InterPro" id="IPR029045">
    <property type="entry name" value="ClpP/crotonase-like_dom_sf"/>
</dbReference>
<accession>A0ABP6XPC9</accession>
<dbReference type="SUPFAM" id="SSF52096">
    <property type="entry name" value="ClpP/crotonase"/>
    <property type="match status" value="1"/>
</dbReference>
<evidence type="ECO:0000313" key="4">
    <source>
        <dbReference type="Proteomes" id="UP001500689"/>
    </source>
</evidence>
<dbReference type="Proteomes" id="UP001500689">
    <property type="component" value="Unassembled WGS sequence"/>
</dbReference>
<evidence type="ECO:0000313" key="3">
    <source>
        <dbReference type="EMBL" id="GAA3567890.1"/>
    </source>
</evidence>
<dbReference type="Gene3D" id="3.90.226.10">
    <property type="entry name" value="2-enoyl-CoA Hydratase, Chain A, domain 1"/>
    <property type="match status" value="1"/>
</dbReference>
<comment type="caution">
    <text evidence="3">The sequence shown here is derived from an EMBL/GenBank/DDBJ whole genome shotgun (WGS) entry which is preliminary data.</text>
</comment>
<gene>
    <name evidence="3" type="ORF">GCM10022222_59770</name>
</gene>
<comment type="similarity">
    <text evidence="1 2">Belongs to the enoyl-CoA hydratase/isomerase family.</text>
</comment>
<sequence length="254" mass="26492">MSADVVVEERGQVLVVTIDRPAQRNALTQETSRTIASAWDELDDRADLTVGVLTGAGGHFCAGMDLKRFLLGEVASIPGRGLGGMTQTPPEKPVIAAVEGYALAGGFEMALACDLVVAAKGAVFGLSEVQRGLAARAGGLLRLPEKIPENVAMEMILTGTPIGADRAAALGLVNRVVADQQALAAAMGLANEMASNAPLALIASKKVVTAGRHWTPDERWRNQASIVDPVFASNDAREGAEAFAAKRPPQWTGT</sequence>
<dbReference type="Pfam" id="PF00378">
    <property type="entry name" value="ECH_1"/>
    <property type="match status" value="1"/>
</dbReference>
<dbReference type="InterPro" id="IPR018376">
    <property type="entry name" value="Enoyl-CoA_hyd/isom_CS"/>
</dbReference>
<dbReference type="PROSITE" id="PS00166">
    <property type="entry name" value="ENOYL_COA_HYDRATASE"/>
    <property type="match status" value="1"/>
</dbReference>
<reference evidence="4" key="1">
    <citation type="journal article" date="2019" name="Int. J. Syst. Evol. Microbiol.">
        <title>The Global Catalogue of Microorganisms (GCM) 10K type strain sequencing project: providing services to taxonomists for standard genome sequencing and annotation.</title>
        <authorList>
            <consortium name="The Broad Institute Genomics Platform"/>
            <consortium name="The Broad Institute Genome Sequencing Center for Infectious Disease"/>
            <person name="Wu L."/>
            <person name="Ma J."/>
        </authorList>
    </citation>
    <scope>NUCLEOTIDE SEQUENCE [LARGE SCALE GENOMIC DNA]</scope>
    <source>
        <strain evidence="4">JCM 16898</strain>
    </source>
</reference>
<dbReference type="PANTHER" id="PTHR43802:SF1">
    <property type="entry name" value="IP11341P-RELATED"/>
    <property type="match status" value="1"/>
</dbReference>
<protein>
    <submittedName>
        <fullName evidence="3">Crotonase/enoyl-CoA hydratase family protein</fullName>
    </submittedName>
</protein>
<dbReference type="PANTHER" id="PTHR43802">
    <property type="entry name" value="ENOYL-COA HYDRATASE"/>
    <property type="match status" value="1"/>
</dbReference>
<dbReference type="CDD" id="cd06558">
    <property type="entry name" value="crotonase-like"/>
    <property type="match status" value="1"/>
</dbReference>
<dbReference type="EMBL" id="BAAAZN010000014">
    <property type="protein sequence ID" value="GAA3567890.1"/>
    <property type="molecule type" value="Genomic_DNA"/>
</dbReference>
<dbReference type="InterPro" id="IPR014748">
    <property type="entry name" value="Enoyl-CoA_hydra_C"/>
</dbReference>
<dbReference type="RefSeq" id="WP_344865760.1">
    <property type="nucleotide sequence ID" value="NZ_BAAAZN010000014.1"/>
</dbReference>
<dbReference type="Gene3D" id="1.10.12.10">
    <property type="entry name" value="Lyase 2-enoyl-coa Hydratase, Chain A, domain 2"/>
    <property type="match status" value="1"/>
</dbReference>
<evidence type="ECO:0000256" key="2">
    <source>
        <dbReference type="RuleBase" id="RU003707"/>
    </source>
</evidence>
<name>A0ABP6XPC9_9PSEU</name>
<keyword evidence="4" id="KW-1185">Reference proteome</keyword>
<organism evidence="3 4">
    <name type="scientific">Amycolatopsis ultiminotia</name>
    <dbReference type="NCBI Taxonomy" id="543629"/>
    <lineage>
        <taxon>Bacteria</taxon>
        <taxon>Bacillati</taxon>
        <taxon>Actinomycetota</taxon>
        <taxon>Actinomycetes</taxon>
        <taxon>Pseudonocardiales</taxon>
        <taxon>Pseudonocardiaceae</taxon>
        <taxon>Amycolatopsis</taxon>
    </lineage>
</organism>
<proteinExistence type="inferred from homology"/>
<evidence type="ECO:0000256" key="1">
    <source>
        <dbReference type="ARBA" id="ARBA00005254"/>
    </source>
</evidence>
<dbReference type="InterPro" id="IPR001753">
    <property type="entry name" value="Enoyl-CoA_hydra/iso"/>
</dbReference>